<dbReference type="Proteomes" id="UP000064967">
    <property type="component" value="Chromosome"/>
</dbReference>
<dbReference type="InterPro" id="IPR019283">
    <property type="entry name" value="DUF2330"/>
</dbReference>
<name>A0A0K1PSA1_9BACT</name>
<feature type="compositionally biased region" description="Low complexity" evidence="1">
    <location>
        <begin position="376"/>
        <end position="389"/>
    </location>
</feature>
<dbReference type="STRING" id="1391654.AKJ09_03077"/>
<dbReference type="Pfam" id="PF10092">
    <property type="entry name" value="DUF2330"/>
    <property type="match status" value="1"/>
</dbReference>
<dbReference type="EMBL" id="CP012333">
    <property type="protein sequence ID" value="AKU96413.1"/>
    <property type="molecule type" value="Genomic_DNA"/>
</dbReference>
<sequence>MILSISKDQSTLYDQIKYSGAPESFAWVLPISGTVTVGLSSDAVFQALDGLTQTTVLPPPLNCPTRPNNCNASFGSSDSAGTAPNAGVTVNSRQVVGPYDTVQLSATDPAALANWLSQNGFSVPAGIQPVIDTYVGEHFDFLALKLLPGKGVQDMRPVRVTTPGASTVLPLRMVAAGTGSTVGISLWVVGEGRYEPQNFPTFMVEASELSWDWTQNKSNYVDIRAQKTTAGAGRAWEIENSTNVLPQNIQNAVINGYYYNGSGPYPQTEEDRAQLSYLPITDANGAVVKTAVQVRQEDLDTLFHGIPSAATRVTRLRADVAHAALDADLVMSASQKQDVLPTTRQVTKELNQPTCPVYNGCDQVGTAPRDEANFRSTTTTGGTTACSTTPPKQESRNAWAGVGLGLLATVIGKVVRKRRAVRQ</sequence>
<accession>A0A0K1PSA1</accession>
<evidence type="ECO:0000313" key="2">
    <source>
        <dbReference type="EMBL" id="AKU96413.1"/>
    </source>
</evidence>
<evidence type="ECO:0000256" key="1">
    <source>
        <dbReference type="SAM" id="MobiDB-lite"/>
    </source>
</evidence>
<gene>
    <name evidence="2" type="ORF">AKJ09_03077</name>
</gene>
<dbReference type="KEGG" id="llu:AKJ09_03077"/>
<evidence type="ECO:0008006" key="4">
    <source>
        <dbReference type="Google" id="ProtNLM"/>
    </source>
</evidence>
<protein>
    <recommendedName>
        <fullName evidence="4">DUF2330 domain-containing protein</fullName>
    </recommendedName>
</protein>
<keyword evidence="3" id="KW-1185">Reference proteome</keyword>
<feature type="region of interest" description="Disordered" evidence="1">
    <location>
        <begin position="374"/>
        <end position="394"/>
    </location>
</feature>
<proteinExistence type="predicted"/>
<evidence type="ECO:0000313" key="3">
    <source>
        <dbReference type="Proteomes" id="UP000064967"/>
    </source>
</evidence>
<dbReference type="AlphaFoldDB" id="A0A0K1PSA1"/>
<organism evidence="2 3">
    <name type="scientific">Labilithrix luteola</name>
    <dbReference type="NCBI Taxonomy" id="1391654"/>
    <lineage>
        <taxon>Bacteria</taxon>
        <taxon>Pseudomonadati</taxon>
        <taxon>Myxococcota</taxon>
        <taxon>Polyangia</taxon>
        <taxon>Polyangiales</taxon>
        <taxon>Labilitrichaceae</taxon>
        <taxon>Labilithrix</taxon>
    </lineage>
</organism>
<reference evidence="2 3" key="1">
    <citation type="submission" date="2015-08" db="EMBL/GenBank/DDBJ databases">
        <authorList>
            <person name="Babu N.S."/>
            <person name="Beckwith C.J."/>
            <person name="Beseler K.G."/>
            <person name="Brison A."/>
            <person name="Carone J.V."/>
            <person name="Caskin T.P."/>
            <person name="Diamond M."/>
            <person name="Durham M.E."/>
            <person name="Foxe J.M."/>
            <person name="Go M."/>
            <person name="Henderson B.A."/>
            <person name="Jones I.B."/>
            <person name="McGettigan J.A."/>
            <person name="Micheletti S.J."/>
            <person name="Nasrallah M.E."/>
            <person name="Ortiz D."/>
            <person name="Piller C.R."/>
            <person name="Privatt S.R."/>
            <person name="Schneider S.L."/>
            <person name="Sharp S."/>
            <person name="Smith T.C."/>
            <person name="Stanton J.D."/>
            <person name="Ullery H.E."/>
            <person name="Wilson R.J."/>
            <person name="Serrano M.G."/>
            <person name="Buck G."/>
            <person name="Lee V."/>
            <person name="Wang Y."/>
            <person name="Carvalho R."/>
            <person name="Voegtly L."/>
            <person name="Shi R."/>
            <person name="Duckworth R."/>
            <person name="Johnson A."/>
            <person name="Loviza R."/>
            <person name="Walstead R."/>
            <person name="Shah Z."/>
            <person name="Kiflezghi M."/>
            <person name="Wade K."/>
            <person name="Ball S.L."/>
            <person name="Bradley K.W."/>
            <person name="Asai D.J."/>
            <person name="Bowman C.A."/>
            <person name="Russell D.A."/>
            <person name="Pope W.H."/>
            <person name="Jacobs-Sera D."/>
            <person name="Hendrix R.W."/>
            <person name="Hatfull G.F."/>
        </authorList>
    </citation>
    <scope>NUCLEOTIDE SEQUENCE [LARGE SCALE GENOMIC DNA]</scope>
    <source>
        <strain evidence="2 3">DSM 27648</strain>
    </source>
</reference>